<feature type="compositionally biased region" description="Acidic residues" evidence="15">
    <location>
        <begin position="930"/>
        <end position="942"/>
    </location>
</feature>
<feature type="compositionally biased region" description="Basic and acidic residues" evidence="15">
    <location>
        <begin position="882"/>
        <end position="891"/>
    </location>
</feature>
<feature type="repeat" description="WD" evidence="14">
    <location>
        <begin position="181"/>
        <end position="224"/>
    </location>
</feature>
<feature type="compositionally biased region" description="Basic and acidic residues" evidence="15">
    <location>
        <begin position="904"/>
        <end position="913"/>
    </location>
</feature>
<dbReference type="Pfam" id="PF23953">
    <property type="entry name" value="TPR_COPA_B"/>
    <property type="match status" value="1"/>
</dbReference>
<dbReference type="InterPro" id="IPR036322">
    <property type="entry name" value="WD40_repeat_dom_sf"/>
</dbReference>
<dbReference type="OMA" id="YVDYYPQ"/>
<keyword evidence="4 13" id="KW-0963">Cytoplasm</keyword>
<dbReference type="GO" id="GO:0006890">
    <property type="term" value="P:retrograde vesicle-mediated transport, Golgi to endoplasmic reticulum"/>
    <property type="evidence" value="ECO:0007669"/>
    <property type="project" value="TreeGrafter"/>
</dbReference>
<organism evidence="18 19">
    <name type="scientific">Phaeodactylum tricornutum (strain CCAP 1055/1)</name>
    <dbReference type="NCBI Taxonomy" id="556484"/>
    <lineage>
        <taxon>Eukaryota</taxon>
        <taxon>Sar</taxon>
        <taxon>Stramenopiles</taxon>
        <taxon>Ochrophyta</taxon>
        <taxon>Bacillariophyta</taxon>
        <taxon>Bacillariophyceae</taxon>
        <taxon>Bacillariophycidae</taxon>
        <taxon>Naviculales</taxon>
        <taxon>Phaeodactylaceae</taxon>
        <taxon>Phaeodactylum</taxon>
    </lineage>
</organism>
<dbReference type="PaxDb" id="2850-Phatr27518"/>
<dbReference type="OrthoDB" id="2150324at2759"/>
<evidence type="ECO:0000256" key="4">
    <source>
        <dbReference type="ARBA" id="ARBA00022490"/>
    </source>
</evidence>
<dbReference type="RefSeq" id="XP_002180359.1">
    <property type="nucleotide sequence ID" value="XM_002180323.1"/>
</dbReference>
<comment type="subcellular location">
    <subcellularLocation>
        <location evidence="1 13">Cytoplasmic vesicle</location>
        <location evidence="1 13">COPI-coated vesicle membrane</location>
        <topology evidence="1 13">Peripheral membrane protein</topology>
        <orientation evidence="1 13">Cytoplasmic side</orientation>
    </subcellularLocation>
    <subcellularLocation>
        <location evidence="13">Golgi apparatus membrane</location>
        <topology evidence="13">Peripheral membrane protein</topology>
        <orientation evidence="13">Cytoplasmic side</orientation>
    </subcellularLocation>
    <text evidence="13">The coatomer is cytoplasmic or polymerized on the cytoplasmic side of the Golgi, as well as on the vesicles/buds originating from it.</text>
</comment>
<keyword evidence="19" id="KW-1185">Reference proteome</keyword>
<accession>B7FZS9</accession>
<dbReference type="GO" id="GO:0006888">
    <property type="term" value="P:endoplasmic reticulum to Golgi vesicle-mediated transport"/>
    <property type="evidence" value="ECO:0007669"/>
    <property type="project" value="TreeGrafter"/>
</dbReference>
<evidence type="ECO:0000259" key="16">
    <source>
        <dbReference type="Pfam" id="PF04053"/>
    </source>
</evidence>
<evidence type="ECO:0000256" key="15">
    <source>
        <dbReference type="SAM" id="MobiDB-lite"/>
    </source>
</evidence>
<evidence type="ECO:0000256" key="8">
    <source>
        <dbReference type="ARBA" id="ARBA00022927"/>
    </source>
</evidence>
<keyword evidence="3 13" id="KW-0813">Transport</keyword>
<dbReference type="PANTHER" id="PTHR19876:SF2">
    <property type="entry name" value="COATOMER SUBUNIT BETA"/>
    <property type="match status" value="1"/>
</dbReference>
<dbReference type="Pfam" id="PF00400">
    <property type="entry name" value="WD40"/>
    <property type="match status" value="5"/>
</dbReference>
<evidence type="ECO:0000256" key="6">
    <source>
        <dbReference type="ARBA" id="ARBA00022737"/>
    </source>
</evidence>
<evidence type="ECO:0000256" key="1">
    <source>
        <dbReference type="ARBA" id="ARBA00004347"/>
    </source>
</evidence>
<dbReference type="Proteomes" id="UP000000759">
    <property type="component" value="Chromosome 9"/>
</dbReference>
<evidence type="ECO:0000256" key="12">
    <source>
        <dbReference type="ARBA" id="ARBA00025536"/>
    </source>
</evidence>
<name>B7FZS9_PHATC</name>
<dbReference type="KEGG" id="pti:PHATRDRAFT_27518"/>
<evidence type="ECO:0000256" key="14">
    <source>
        <dbReference type="PROSITE-ProRule" id="PRU00221"/>
    </source>
</evidence>
<sequence>MPLRLDIKKKLSASSERVKSVDLHNSEPWVLAALYSGNVMIWDYESGSLAKSFEVSELPVRCAKFIERKQWFLAASDDMRLRVFNYNTMEKIKEFEAHADYIRSLEVHPSLPYVFSSSDDMTIKLWDWDRGFDCTQLFEGHAHYVMQVKINPKDTNTFASASLDRSIKVWGLGSHVPHYTLEGHERGVNCVDYYPSGDKPYILSGADDRTVKIWDYQTKSIVHSLEGHTHNVCAVMFHPKLPIIASASEDGTVRIWQSTTYRAETTLNYGMERAWALAASPESNKLAIGFDEGCVCIELGSDDPVASMDTTGKVVWATNNEIKTASIRGVAGSGEDALPDGERLPVVPRDLGACELFPQMLRHNCNGRFVAVCGDGEFIIYTAQALRNKAFGQALDFVWSGSGTGDYAIRETINSVKVFKNFKESQSIVPATASAEGLFGGQMVGVKGGDGAVLFYDWDSGIFVRKIDVNPKEVYWSDSGNMALLACEGTAYVLSHNAEVMAQAIVSGQVSPEEGIDGTFDLLFEIDDTITSGKWVGDCFIYVNNVGRLNYSVGGQIETLVHLDTSAGGSVQHTILGYLAKEDRIFLIDKSLNVVSYKVTLAVLQYQTAVMRGDFDSANELLPSIPEEEYTKVARFLESQGFKEEALAVTQDPDHKFDLSLELGQVDLAHQILLETPEEDKESTDTQAKWKRLSDAALKDTNLELCESASISSNDYSGLLLLYSATGNLSAMEKLAKLASDGGKTNVAFVAYMLTGNVEACADLLIATKRLPEAAFFVRTYLPSRIEEVVALWRRDLSSISESAATALATPSENATLFPDMDVALQVEQMFLGQREATKATGIPASEYLSAKDDLDLNLIDLIKTRSQPAVDHSMAETHQLVDEEKEADPTDDHDDEEDADLAAVREAEERGASEAAAVAEVQRPAEGAAEFEDDVPLEMTEDVPGATKEVDRDDSGFDEEW</sequence>
<keyword evidence="8 13" id="KW-0653">Protein transport</keyword>
<dbReference type="PROSITE" id="PS50082">
    <property type="entry name" value="WD_REPEATS_2"/>
    <property type="match status" value="5"/>
</dbReference>
<dbReference type="InterPro" id="IPR050844">
    <property type="entry name" value="Coatomer_complex_subunit"/>
</dbReference>
<dbReference type="InterPro" id="IPR016453">
    <property type="entry name" value="COPB2"/>
</dbReference>
<reference evidence="19" key="2">
    <citation type="submission" date="2008-08" db="EMBL/GenBank/DDBJ databases">
        <authorList>
            <consortium name="Diatom Consortium"/>
            <person name="Grigoriev I."/>
            <person name="Grimwood J."/>
            <person name="Kuo A."/>
            <person name="Otillar R.P."/>
            <person name="Salamov A."/>
            <person name="Detter J.C."/>
            <person name="Lindquist E."/>
            <person name="Shapiro H."/>
            <person name="Lucas S."/>
            <person name="Glavina del Rio T."/>
            <person name="Pitluck S."/>
            <person name="Rokhsar D."/>
            <person name="Bowler C."/>
        </authorList>
    </citation>
    <scope>GENOME REANNOTATION</scope>
    <source>
        <strain evidence="19">CCAP 1055/1</strain>
    </source>
</reference>
<evidence type="ECO:0000256" key="2">
    <source>
        <dbReference type="ARBA" id="ARBA00010844"/>
    </source>
</evidence>
<dbReference type="Gene3D" id="2.130.10.10">
    <property type="entry name" value="YVTN repeat-like/Quinoprotein amine dehydrogenase"/>
    <property type="match status" value="1"/>
</dbReference>
<feature type="repeat" description="WD" evidence="14">
    <location>
        <begin position="11"/>
        <end position="52"/>
    </location>
</feature>
<dbReference type="GO" id="GO:0000139">
    <property type="term" value="C:Golgi membrane"/>
    <property type="evidence" value="ECO:0007669"/>
    <property type="project" value="UniProtKB-SubCell"/>
</dbReference>
<proteinExistence type="inferred from homology"/>
<dbReference type="PROSITE" id="PS50294">
    <property type="entry name" value="WD_REPEATS_REGION"/>
    <property type="match status" value="4"/>
</dbReference>
<comment type="subunit">
    <text evidence="13">Oligomeric complex that consists of at least the alpha, beta, beta', gamma, delta, epsilon and zeta subunits.</text>
</comment>
<dbReference type="GeneID" id="7201516"/>
<evidence type="ECO:0000259" key="17">
    <source>
        <dbReference type="Pfam" id="PF23953"/>
    </source>
</evidence>
<dbReference type="GO" id="GO:0005198">
    <property type="term" value="F:structural molecule activity"/>
    <property type="evidence" value="ECO:0007669"/>
    <property type="project" value="UniProtKB-UniRule"/>
</dbReference>
<dbReference type="CDD" id="cd22947">
    <property type="entry name" value="Coatomer_WDAD_beta-like"/>
    <property type="match status" value="1"/>
</dbReference>
<dbReference type="Gene3D" id="1.25.40.470">
    <property type="match status" value="1"/>
</dbReference>
<dbReference type="InParanoid" id="B7FZS9"/>
<protein>
    <recommendedName>
        <fullName evidence="13">Coatomer subunit beta'</fullName>
    </recommendedName>
</protein>
<comment type="similarity">
    <text evidence="2 13">Belongs to the WD repeat COPB2 family.</text>
</comment>
<evidence type="ECO:0000256" key="13">
    <source>
        <dbReference type="PIRNR" id="PIRNR005567"/>
    </source>
</evidence>
<dbReference type="SUPFAM" id="SSF50978">
    <property type="entry name" value="WD40 repeat-like"/>
    <property type="match status" value="1"/>
</dbReference>
<evidence type="ECO:0000256" key="10">
    <source>
        <dbReference type="ARBA" id="ARBA00023136"/>
    </source>
</evidence>
<dbReference type="FunFam" id="2.130.10.10:FF:000016">
    <property type="entry name" value="Coatomer alpha subunit, putative"/>
    <property type="match status" value="1"/>
</dbReference>
<feature type="domain" description="COPA/B TPR" evidence="17">
    <location>
        <begin position="606"/>
        <end position="794"/>
    </location>
</feature>
<dbReference type="SMART" id="SM00320">
    <property type="entry name" value="WD40"/>
    <property type="match status" value="6"/>
</dbReference>
<evidence type="ECO:0000313" key="18">
    <source>
        <dbReference type="EMBL" id="EEC47767.1"/>
    </source>
</evidence>
<evidence type="ECO:0000256" key="5">
    <source>
        <dbReference type="ARBA" id="ARBA00022574"/>
    </source>
</evidence>
<dbReference type="eggNOG" id="KOG0276">
    <property type="taxonomic scope" value="Eukaryota"/>
</dbReference>
<comment type="function">
    <text evidence="12 13">The coatomer is a cytosolic protein complex that binds to dilysine motifs and reversibly associates with Golgi non-clathrin-coated vesicles, which further mediate biosynthetic protein transport from the ER, via the Golgi up to the trans Golgi network. Coatomer complex is required for budding from Golgi membranes, and is essential for the retrograde Golgi-to-ER transport of dilysine-tagged proteins.</text>
</comment>
<dbReference type="GO" id="GO:0006891">
    <property type="term" value="P:intra-Golgi vesicle-mediated transport"/>
    <property type="evidence" value="ECO:0007669"/>
    <property type="project" value="TreeGrafter"/>
</dbReference>
<evidence type="ECO:0000256" key="11">
    <source>
        <dbReference type="ARBA" id="ARBA00023329"/>
    </source>
</evidence>
<evidence type="ECO:0000256" key="7">
    <source>
        <dbReference type="ARBA" id="ARBA00022892"/>
    </source>
</evidence>
<keyword evidence="6" id="KW-0677">Repeat</keyword>
<keyword evidence="10 13" id="KW-0472">Membrane</keyword>
<feature type="region of interest" description="Disordered" evidence="15">
    <location>
        <begin position="882"/>
        <end position="962"/>
    </location>
</feature>
<evidence type="ECO:0000313" key="19">
    <source>
        <dbReference type="Proteomes" id="UP000000759"/>
    </source>
</evidence>
<dbReference type="InterPro" id="IPR056176">
    <property type="entry name" value="TPR_COPA_B"/>
</dbReference>
<dbReference type="FunCoup" id="B7FZS9">
    <property type="interactions" value="510"/>
</dbReference>
<keyword evidence="5 14" id="KW-0853">WD repeat</keyword>
<dbReference type="PIRSF" id="PIRSF005567">
    <property type="entry name" value="Coatomer_beta'_subunit"/>
    <property type="match status" value="1"/>
</dbReference>
<feature type="compositionally biased region" description="Acidic residues" evidence="15">
    <location>
        <begin position="892"/>
        <end position="901"/>
    </location>
</feature>
<dbReference type="EMBL" id="CM000612">
    <property type="protein sequence ID" value="EEC47767.1"/>
    <property type="molecule type" value="Genomic_DNA"/>
</dbReference>
<dbReference type="GO" id="GO:0006886">
    <property type="term" value="P:intracellular protein transport"/>
    <property type="evidence" value="ECO:0007669"/>
    <property type="project" value="UniProtKB-UniRule"/>
</dbReference>
<feature type="repeat" description="WD" evidence="14">
    <location>
        <begin position="138"/>
        <end position="172"/>
    </location>
</feature>
<dbReference type="PRINTS" id="PR00320">
    <property type="entry name" value="GPROTEINBRPT"/>
</dbReference>
<reference evidence="18 19" key="1">
    <citation type="journal article" date="2008" name="Nature">
        <title>The Phaeodactylum genome reveals the evolutionary history of diatom genomes.</title>
        <authorList>
            <person name="Bowler C."/>
            <person name="Allen A.E."/>
            <person name="Badger J.H."/>
            <person name="Grimwood J."/>
            <person name="Jabbari K."/>
            <person name="Kuo A."/>
            <person name="Maheswari U."/>
            <person name="Martens C."/>
            <person name="Maumus F."/>
            <person name="Otillar R.P."/>
            <person name="Rayko E."/>
            <person name="Salamov A."/>
            <person name="Vandepoele K."/>
            <person name="Beszteri B."/>
            <person name="Gruber A."/>
            <person name="Heijde M."/>
            <person name="Katinka M."/>
            <person name="Mock T."/>
            <person name="Valentin K."/>
            <person name="Verret F."/>
            <person name="Berges J.A."/>
            <person name="Brownlee C."/>
            <person name="Cadoret J.P."/>
            <person name="Chiovitti A."/>
            <person name="Choi C.J."/>
            <person name="Coesel S."/>
            <person name="De Martino A."/>
            <person name="Detter J.C."/>
            <person name="Durkin C."/>
            <person name="Falciatore A."/>
            <person name="Fournet J."/>
            <person name="Haruta M."/>
            <person name="Huysman M.J."/>
            <person name="Jenkins B.D."/>
            <person name="Jiroutova K."/>
            <person name="Jorgensen R.E."/>
            <person name="Joubert Y."/>
            <person name="Kaplan A."/>
            <person name="Kroger N."/>
            <person name="Kroth P.G."/>
            <person name="La Roche J."/>
            <person name="Lindquist E."/>
            <person name="Lommer M."/>
            <person name="Martin-Jezequel V."/>
            <person name="Lopez P.J."/>
            <person name="Lucas S."/>
            <person name="Mangogna M."/>
            <person name="McGinnis K."/>
            <person name="Medlin L.K."/>
            <person name="Montsant A."/>
            <person name="Oudot-Le Secq M.P."/>
            <person name="Napoli C."/>
            <person name="Obornik M."/>
            <person name="Parker M.S."/>
            <person name="Petit J.L."/>
            <person name="Porcel B.M."/>
            <person name="Poulsen N."/>
            <person name="Robison M."/>
            <person name="Rychlewski L."/>
            <person name="Rynearson T.A."/>
            <person name="Schmutz J."/>
            <person name="Shapiro H."/>
            <person name="Siaut M."/>
            <person name="Stanley M."/>
            <person name="Sussman M.R."/>
            <person name="Taylor A.R."/>
            <person name="Vardi A."/>
            <person name="von Dassow P."/>
            <person name="Vyverman W."/>
            <person name="Willis A."/>
            <person name="Wyrwicz L.S."/>
            <person name="Rokhsar D.S."/>
            <person name="Weissenbach J."/>
            <person name="Armbrust E.V."/>
            <person name="Green B.R."/>
            <person name="Van de Peer Y."/>
            <person name="Grigoriev I.V."/>
        </authorList>
    </citation>
    <scope>NUCLEOTIDE SEQUENCE [LARGE SCALE GENOMIC DNA]</scope>
    <source>
        <strain evidence="18 19">CCAP 1055/1</strain>
    </source>
</reference>
<keyword evidence="9 13" id="KW-0333">Golgi apparatus</keyword>
<keyword evidence="11 13" id="KW-0968">Cytoplasmic vesicle</keyword>
<dbReference type="STRING" id="556484.B7FZS9"/>
<feature type="domain" description="COPA/B second beta-propeller" evidence="16">
    <location>
        <begin position="320"/>
        <end position="589"/>
    </location>
</feature>
<dbReference type="InterPro" id="IPR020472">
    <property type="entry name" value="WD40_PAC1"/>
</dbReference>
<feature type="compositionally biased region" description="Low complexity" evidence="15">
    <location>
        <begin position="914"/>
        <end position="923"/>
    </location>
</feature>
<dbReference type="PANTHER" id="PTHR19876">
    <property type="entry name" value="COATOMER"/>
    <property type="match status" value="1"/>
</dbReference>
<dbReference type="FunFam" id="1.25.40.470:FF:000001">
    <property type="entry name" value="Coatomer subunit beta"/>
    <property type="match status" value="1"/>
</dbReference>
<feature type="repeat" description="WD" evidence="14">
    <location>
        <begin position="225"/>
        <end position="266"/>
    </location>
</feature>
<dbReference type="AlphaFoldDB" id="B7FZS9"/>
<dbReference type="HOGENOM" id="CLU_005507_1_0_1"/>
<gene>
    <name evidence="18" type="primary">COPbeta2</name>
    <name evidence="18" type="ORF">PHATRDRAFT_27518</name>
</gene>
<keyword evidence="7 13" id="KW-0931">ER-Golgi transport</keyword>
<evidence type="ECO:0000256" key="9">
    <source>
        <dbReference type="ARBA" id="ARBA00023034"/>
    </source>
</evidence>
<dbReference type="InterPro" id="IPR015943">
    <property type="entry name" value="WD40/YVTN_repeat-like_dom_sf"/>
</dbReference>
<dbReference type="Pfam" id="PF04053">
    <property type="entry name" value="B-prop_COPA_B_2nd"/>
    <property type="match status" value="1"/>
</dbReference>
<dbReference type="CDD" id="cd00200">
    <property type="entry name" value="WD40"/>
    <property type="match status" value="1"/>
</dbReference>
<evidence type="ECO:0000256" key="3">
    <source>
        <dbReference type="ARBA" id="ARBA00022448"/>
    </source>
</evidence>
<dbReference type="GO" id="GO:0030126">
    <property type="term" value="C:COPI vesicle coat"/>
    <property type="evidence" value="ECO:0007669"/>
    <property type="project" value="TreeGrafter"/>
</dbReference>
<dbReference type="InterPro" id="IPR006692">
    <property type="entry name" value="Beta-prop_COPA/B_2nd"/>
</dbReference>
<feature type="repeat" description="WD" evidence="14">
    <location>
        <begin position="95"/>
        <end position="127"/>
    </location>
</feature>
<dbReference type="InterPro" id="IPR001680">
    <property type="entry name" value="WD40_rpt"/>
</dbReference>